<dbReference type="Gene3D" id="3.30.420.40">
    <property type="match status" value="2"/>
</dbReference>
<dbReference type="AlphaFoldDB" id="C7ZB60"/>
<dbReference type="EMBL" id="GG698914">
    <property type="protein sequence ID" value="EEU38751.1"/>
    <property type="molecule type" value="Genomic_DNA"/>
</dbReference>
<sequence>MAHRSQLPPFPPLGRVHTIDYEDEIFIEPPRVRHQEFEAPGSWDNGRENRVVLGLDYGTTSTVADYYKGLSYMQQKTLSEPDFNDLEVFTGWSGGSGNPKIPSEISYSKATNRSRQPGKDAERHKLVLHWTKLELETRRPATELEALLEAVQGLSLVKRLREVADADINHEAPTHLTKSPSDIVKDFLLKIARQYYLHMKGQSSALIGGQIPLDVALTHPAEWGYEPLNKLYRAAMGAFHKQMFPTLRHVYFVPEPEACALFTVQQLIRNKEDSLIPGECFVICDAGGGTVDLATYRIDKINPLEISRVAPGTGAYCGATLIDRAFIRWLKSITTNLDILDDEVGTGGHFLLTPERKTLLNRFDPFKHQFTGSETNILTLASGIQVKPETPGFKNGLLTIDADRMKGFFDESLNGTLRLIAKQVEGATVKGEVVTVGHSGVITWRITLTTLSLQKVFMSGGLSQSEYLFRMVQEWARNNPNEMEVTRPEECWTAVTQGSVLRVIGLGASQPTAVKECPRHYGIAASGVWSQWRHGGKGQKSPVKDQVHGRSMAVGQITWLVRKGDVIIADKPIKVTQPVTCAFKDDDYLGNSSTARITFCATTMTEAPTALGQLPEGKPNPHEFRRKTDGIARFKTKYMNSKYPGNAGKSYMLAALYASHTIIRPDNAPADMQAGPPVCLRTSQPVSTTCLSPIHGGKPVSVPSSFPSSILMEAWHLKSTPDDLLSYHVAALNVTTKRWRLQPFPANLVGIKGSWDRENATKDWPNKTIIYPCGSSLCEWTQPCENFSCAITIEGIGATKVGPAHSDIIGLTHGLIILLILFITTSLVMGCHHSIPSPPPSRDGHRHTIKDDRPRPAEEAIGLESRLPRQPLRHPRPSIIKHDSSINKYYKAPERQPTQRPVEISWELVAKPHSRSGSSWRDDQRHWAEETRQKGRQIERCMALLRETYALDLQAWSMEDVALREGDREVRVRLWGRVERIFLEVSDVIASWRNEGTQEVPGLSYWSDEEKRVIEAIYQTVQEHLEGRRLGGFEETEDDAAFDFWSKD</sequence>
<dbReference type="PANTHER" id="PTHR14187">
    <property type="entry name" value="ALPHA KINASE/ELONGATION FACTOR 2 KINASE"/>
    <property type="match status" value="1"/>
</dbReference>
<gene>
    <name evidence="2" type="ORF">NECHADRAFT_83217</name>
</gene>
<dbReference type="GeneID" id="9670786"/>
<evidence type="ECO:0000313" key="3">
    <source>
        <dbReference type="Proteomes" id="UP000005206"/>
    </source>
</evidence>
<evidence type="ECO:0000313" key="2">
    <source>
        <dbReference type="EMBL" id="EEU38751.1"/>
    </source>
</evidence>
<proteinExistence type="predicted"/>
<dbReference type="HOGENOM" id="CLU_291355_0_0_1"/>
<dbReference type="eggNOG" id="KOG0101">
    <property type="taxonomic scope" value="Eukaryota"/>
</dbReference>
<dbReference type="RefSeq" id="XP_003044464.1">
    <property type="nucleotide sequence ID" value="XM_003044418.1"/>
</dbReference>
<dbReference type="CDD" id="cd10170">
    <property type="entry name" value="ASKHA_NBD_HSP70"/>
    <property type="match status" value="1"/>
</dbReference>
<dbReference type="OrthoDB" id="2963168at2759"/>
<dbReference type="KEGG" id="nhe:NECHADRAFT_83217"/>
<protein>
    <submittedName>
        <fullName evidence="2">Uncharacterized protein</fullName>
    </submittedName>
</protein>
<feature type="compositionally biased region" description="Polar residues" evidence="1">
    <location>
        <begin position="105"/>
        <end position="115"/>
    </location>
</feature>
<evidence type="ECO:0000256" key="1">
    <source>
        <dbReference type="SAM" id="MobiDB-lite"/>
    </source>
</evidence>
<keyword evidence="3" id="KW-1185">Reference proteome</keyword>
<dbReference type="InParanoid" id="C7ZB60"/>
<accession>C7ZB60</accession>
<feature type="region of interest" description="Disordered" evidence="1">
    <location>
        <begin position="834"/>
        <end position="855"/>
    </location>
</feature>
<name>C7ZB60_FUSV7</name>
<dbReference type="InterPro" id="IPR043129">
    <property type="entry name" value="ATPase_NBD"/>
</dbReference>
<organism evidence="2 3">
    <name type="scientific">Fusarium vanettenii (strain ATCC MYA-4622 / CBS 123669 / FGSC 9596 / NRRL 45880 / 77-13-4)</name>
    <name type="common">Fusarium solani subsp. pisi</name>
    <dbReference type="NCBI Taxonomy" id="660122"/>
    <lineage>
        <taxon>Eukaryota</taxon>
        <taxon>Fungi</taxon>
        <taxon>Dikarya</taxon>
        <taxon>Ascomycota</taxon>
        <taxon>Pezizomycotina</taxon>
        <taxon>Sordariomycetes</taxon>
        <taxon>Hypocreomycetidae</taxon>
        <taxon>Hypocreales</taxon>
        <taxon>Nectriaceae</taxon>
        <taxon>Fusarium</taxon>
        <taxon>Fusarium solani species complex</taxon>
        <taxon>Fusarium vanettenii</taxon>
    </lineage>
</organism>
<dbReference type="Proteomes" id="UP000005206">
    <property type="component" value="Chromosome 7"/>
</dbReference>
<dbReference type="PANTHER" id="PTHR14187:SF82">
    <property type="entry name" value="FAMILY CHAPERONE, PUTATIVE (AFU_ORTHOLOGUE AFUA_7G08575)-RELATED"/>
    <property type="match status" value="1"/>
</dbReference>
<feature type="region of interest" description="Disordered" evidence="1">
    <location>
        <begin position="100"/>
        <end position="121"/>
    </location>
</feature>
<dbReference type="SUPFAM" id="SSF53067">
    <property type="entry name" value="Actin-like ATPase domain"/>
    <property type="match status" value="2"/>
</dbReference>
<dbReference type="STRING" id="660122.C7ZB60"/>
<reference evidence="2 3" key="1">
    <citation type="journal article" date="2009" name="PLoS Genet.">
        <title>The genome of Nectria haematococca: contribution of supernumerary chromosomes to gene expansion.</title>
        <authorList>
            <person name="Coleman J.J."/>
            <person name="Rounsley S.D."/>
            <person name="Rodriguez-Carres M."/>
            <person name="Kuo A."/>
            <person name="Wasmann C.C."/>
            <person name="Grimwood J."/>
            <person name="Schmutz J."/>
            <person name="Taga M."/>
            <person name="White G.J."/>
            <person name="Zhou S."/>
            <person name="Schwartz D.C."/>
            <person name="Freitag M."/>
            <person name="Ma L.J."/>
            <person name="Danchin E.G."/>
            <person name="Henrissat B."/>
            <person name="Coutinho P.M."/>
            <person name="Nelson D.R."/>
            <person name="Straney D."/>
            <person name="Napoli C.A."/>
            <person name="Barker B.M."/>
            <person name="Gribskov M."/>
            <person name="Rep M."/>
            <person name="Kroken S."/>
            <person name="Molnar I."/>
            <person name="Rensing C."/>
            <person name="Kennell J.C."/>
            <person name="Zamora J."/>
            <person name="Farman M.L."/>
            <person name="Selker E.U."/>
            <person name="Salamov A."/>
            <person name="Shapiro H."/>
            <person name="Pangilinan J."/>
            <person name="Lindquist E."/>
            <person name="Lamers C."/>
            <person name="Grigoriev I.V."/>
            <person name="Geiser D.M."/>
            <person name="Covert S.F."/>
            <person name="Temporini E."/>
            <person name="Vanetten H.D."/>
        </authorList>
    </citation>
    <scope>NUCLEOTIDE SEQUENCE [LARGE SCALE GENOMIC DNA]</scope>
    <source>
        <strain evidence="3">ATCC MYA-4622 / CBS 123669 / FGSC 9596 / NRRL 45880 / 77-13-4</strain>
    </source>
</reference>
<dbReference type="VEuPathDB" id="FungiDB:NECHADRAFT_83217"/>
<dbReference type="Gene3D" id="3.90.640.10">
    <property type="entry name" value="Actin, Chain A, domain 4"/>
    <property type="match status" value="1"/>
</dbReference>